<sequence length="302" mass="33017">MFDGFVQHGLRTARGQIFAQVAGQGPPLLLLHGYPQTHVMWHTVADLLTDRFTVVVADLPGYGASFRPVPAADHVPHSKRALADDLVQAMSMLGHDRFAVAGHDRGGRVAYRMALDHPDRVAAAAVLDVVPTGDVWARADAQMALGYWHWAFLAQPAPLPERLIAGDPDAFFDFHVRALGLGRAADRYPADLMAGYRALFDDVSTVQAICEDYRAGATVDRHDDDADRGVRKIVCPLLALWSECGALPRFYGDVLDVWRPWADDVTGQAVPASHFLVEDQPGPTAHALSVFLERRPSAFPIS</sequence>
<dbReference type="Pfam" id="PF00561">
    <property type="entry name" value="Abhydrolase_1"/>
    <property type="match status" value="1"/>
</dbReference>
<evidence type="ECO:0000259" key="1">
    <source>
        <dbReference type="Pfam" id="PF00561"/>
    </source>
</evidence>
<evidence type="ECO:0000313" key="2">
    <source>
        <dbReference type="EMBL" id="MCM4085086.1"/>
    </source>
</evidence>
<reference evidence="2 3" key="1">
    <citation type="submission" date="2022-06" db="EMBL/GenBank/DDBJ databases">
        <title>Actinoplanes abujensis sp. nov., isolated from Nigerian arid soil.</title>
        <authorList>
            <person name="Ding P."/>
        </authorList>
    </citation>
    <scope>NUCLEOTIDE SEQUENCE [LARGE SCALE GENOMIC DNA]</scope>
    <source>
        <strain evidence="3">TRM88002</strain>
    </source>
</reference>
<dbReference type="InterPro" id="IPR050266">
    <property type="entry name" value="AB_hydrolase_sf"/>
</dbReference>
<organism evidence="2 3">
    <name type="scientific">Paractinoplanes hotanensis</name>
    <dbReference type="NCBI Taxonomy" id="2906497"/>
    <lineage>
        <taxon>Bacteria</taxon>
        <taxon>Bacillati</taxon>
        <taxon>Actinomycetota</taxon>
        <taxon>Actinomycetes</taxon>
        <taxon>Micromonosporales</taxon>
        <taxon>Micromonosporaceae</taxon>
        <taxon>Paractinoplanes</taxon>
    </lineage>
</organism>
<protein>
    <submittedName>
        <fullName evidence="2">Alpha/beta hydrolase</fullName>
    </submittedName>
</protein>
<dbReference type="SUPFAM" id="SSF53474">
    <property type="entry name" value="alpha/beta-Hydrolases"/>
    <property type="match status" value="1"/>
</dbReference>
<feature type="domain" description="AB hydrolase-1" evidence="1">
    <location>
        <begin position="26"/>
        <end position="146"/>
    </location>
</feature>
<dbReference type="PRINTS" id="PR00111">
    <property type="entry name" value="ABHYDROLASE"/>
</dbReference>
<dbReference type="Gene3D" id="3.40.50.1820">
    <property type="entry name" value="alpha/beta hydrolase"/>
    <property type="match status" value="1"/>
</dbReference>
<gene>
    <name evidence="2" type="ORF">LXN57_46925</name>
</gene>
<dbReference type="InterPro" id="IPR000639">
    <property type="entry name" value="Epox_hydrolase-like"/>
</dbReference>
<dbReference type="EMBL" id="JAMQOL010000094">
    <property type="protein sequence ID" value="MCM4085086.1"/>
    <property type="molecule type" value="Genomic_DNA"/>
</dbReference>
<keyword evidence="3" id="KW-1185">Reference proteome</keyword>
<dbReference type="InterPro" id="IPR029058">
    <property type="entry name" value="AB_hydrolase_fold"/>
</dbReference>
<dbReference type="PRINTS" id="PR00412">
    <property type="entry name" value="EPOXHYDRLASE"/>
</dbReference>
<proteinExistence type="predicted"/>
<name>A0ABT0YG83_9ACTN</name>
<evidence type="ECO:0000313" key="3">
    <source>
        <dbReference type="Proteomes" id="UP001523216"/>
    </source>
</evidence>
<keyword evidence="2" id="KW-0378">Hydrolase</keyword>
<accession>A0ABT0YG83</accession>
<dbReference type="GO" id="GO:0016787">
    <property type="term" value="F:hydrolase activity"/>
    <property type="evidence" value="ECO:0007669"/>
    <property type="project" value="UniProtKB-KW"/>
</dbReference>
<dbReference type="InterPro" id="IPR000073">
    <property type="entry name" value="AB_hydrolase_1"/>
</dbReference>
<dbReference type="Proteomes" id="UP001523216">
    <property type="component" value="Unassembled WGS sequence"/>
</dbReference>
<dbReference type="RefSeq" id="WP_251804821.1">
    <property type="nucleotide sequence ID" value="NZ_JAMQOL010000094.1"/>
</dbReference>
<comment type="caution">
    <text evidence="2">The sequence shown here is derived from an EMBL/GenBank/DDBJ whole genome shotgun (WGS) entry which is preliminary data.</text>
</comment>
<dbReference type="PANTHER" id="PTHR43798">
    <property type="entry name" value="MONOACYLGLYCEROL LIPASE"/>
    <property type="match status" value="1"/>
</dbReference>